<reference evidence="9" key="1">
    <citation type="submission" date="2017-12" db="EMBL/GenBank/DDBJ databases">
        <authorList>
            <person name="Barbosa P."/>
            <person name="Usie A."/>
            <person name="Ramos A.M."/>
        </authorList>
    </citation>
    <scope>NUCLEOTIDE SEQUENCE</scope>
    <source>
        <strain evidence="9">HL8</strain>
        <tissue evidence="9">Leaves</tissue>
    </source>
</reference>
<keyword evidence="4 7" id="KW-1133">Transmembrane helix</keyword>
<name>A0AAW0M2A0_QUESU</name>
<evidence type="ECO:0000256" key="5">
    <source>
        <dbReference type="ARBA" id="ARBA00023043"/>
    </source>
</evidence>
<dbReference type="Pfam" id="PF13962">
    <property type="entry name" value="PGG"/>
    <property type="match status" value="1"/>
</dbReference>
<comment type="caution">
    <text evidence="9">The sequence shown here is derived from an EMBL/GenBank/DDBJ whole genome shotgun (WGS) entry which is preliminary data.</text>
</comment>
<evidence type="ECO:0000256" key="4">
    <source>
        <dbReference type="ARBA" id="ARBA00022989"/>
    </source>
</evidence>
<feature type="transmembrane region" description="Helical" evidence="7">
    <location>
        <begin position="203"/>
        <end position="224"/>
    </location>
</feature>
<dbReference type="PANTHER" id="PTHR24186">
    <property type="entry name" value="PROTEIN PHOSPHATASE 1 REGULATORY SUBUNIT"/>
    <property type="match status" value="1"/>
</dbReference>
<feature type="transmembrane region" description="Helical" evidence="7">
    <location>
        <begin position="230"/>
        <end position="251"/>
    </location>
</feature>
<protein>
    <submittedName>
        <fullName evidence="9">Ankyrin repeat-containing protein bda1</fullName>
    </submittedName>
</protein>
<reference evidence="9" key="3">
    <citation type="submission" date="2023-07" db="EMBL/GenBank/DDBJ databases">
        <title>An improved reference 1 genome and first organelle genomes of Quercus suber.</title>
        <authorList>
            <consortium name="Genosuber Consortium"/>
            <person name="Usie A."/>
            <person name="Serra O."/>
            <person name="Barros P."/>
        </authorList>
    </citation>
    <scope>NUCLEOTIDE SEQUENCE</scope>
    <source>
        <strain evidence="9">HL8</strain>
        <tissue evidence="9">Leaves</tissue>
    </source>
</reference>
<evidence type="ECO:0000256" key="7">
    <source>
        <dbReference type="SAM" id="Phobius"/>
    </source>
</evidence>
<keyword evidence="5" id="KW-0040">ANK repeat</keyword>
<feature type="transmembrane region" description="Helical" evidence="7">
    <location>
        <begin position="122"/>
        <end position="139"/>
    </location>
</feature>
<dbReference type="GO" id="GO:0005886">
    <property type="term" value="C:plasma membrane"/>
    <property type="evidence" value="ECO:0007669"/>
    <property type="project" value="TreeGrafter"/>
</dbReference>
<keyword evidence="6 7" id="KW-0472">Membrane</keyword>
<comment type="subcellular location">
    <subcellularLocation>
        <location evidence="1">Membrane</location>
        <topology evidence="1">Multi-pass membrane protein</topology>
    </subcellularLocation>
</comment>
<sequence>MRLYHYNLQAVRVLLYCVVNLKVENFDGRTALGMLQEQTQENNSEIKDMLSYDGALSCFCQPKVITCYKFCRTKLGKMFRKTVLFFERFGIFREIILVFERIRIFREKIVEGSRISNDDRNALLVVAALLITITYQVVLSPPGGLWQETKLSSNASGDHHLAGTAIAEGTLPHFQTVATINYITFTLSAIMTFLLLPSGYISALFKMALVQLWVSLYYSWGVIILDTWWAWRYCLYGTGLCFVLVLLTYLWRQNKIPVSSLGLLCSLCVYNVEDRNLLES</sequence>
<organism evidence="9">
    <name type="scientific">Quercus suber</name>
    <name type="common">Cork oak</name>
    <dbReference type="NCBI Taxonomy" id="58331"/>
    <lineage>
        <taxon>Eukaryota</taxon>
        <taxon>Viridiplantae</taxon>
        <taxon>Streptophyta</taxon>
        <taxon>Embryophyta</taxon>
        <taxon>Tracheophyta</taxon>
        <taxon>Spermatophyta</taxon>
        <taxon>Magnoliopsida</taxon>
        <taxon>eudicotyledons</taxon>
        <taxon>Gunneridae</taxon>
        <taxon>Pentapetalae</taxon>
        <taxon>rosids</taxon>
        <taxon>fabids</taxon>
        <taxon>Fagales</taxon>
        <taxon>Fagaceae</taxon>
        <taxon>Quercus</taxon>
    </lineage>
</organism>
<gene>
    <name evidence="9" type="primary">BAD1_20</name>
    <name evidence="9" type="ORF">CFP56_018638</name>
</gene>
<keyword evidence="3" id="KW-0677">Repeat</keyword>
<reference evidence="9" key="2">
    <citation type="journal article" date="2018" name="Sci. Data">
        <title>The draft genome sequence of cork oak.</title>
        <authorList>
            <person name="Ramos A.M."/>
            <person name="Usie A."/>
            <person name="Barbosa P."/>
            <person name="Barros P.M."/>
            <person name="Capote T."/>
            <person name="Chaves I."/>
            <person name="Simoes F."/>
            <person name="Abreu I."/>
            <person name="Carrasquinho I."/>
            <person name="Faro C."/>
            <person name="Guimaraes J.B."/>
            <person name="Mendonca D."/>
            <person name="Nobrega F."/>
            <person name="Rodrigues L."/>
            <person name="Saibo N.J.M."/>
            <person name="Varela M.C."/>
            <person name="Egas C."/>
            <person name="Matos J."/>
            <person name="Miguel C.M."/>
            <person name="Oliveira M.M."/>
            <person name="Ricardo C.P."/>
            <person name="Goncalves S."/>
        </authorList>
    </citation>
    <scope>NUCLEOTIDE SEQUENCE [LARGE SCALE GENOMIC DNA]</scope>
    <source>
        <strain evidence="9">HL8</strain>
    </source>
</reference>
<evidence type="ECO:0000313" key="9">
    <source>
        <dbReference type="EMBL" id="KAK7857351.1"/>
    </source>
</evidence>
<dbReference type="PANTHER" id="PTHR24186:SF50">
    <property type="entry name" value="ANKYRIN REPEAT-CONTAINING PROTEIN ITN1-LIKE ISOFORM X1"/>
    <property type="match status" value="1"/>
</dbReference>
<feature type="transmembrane region" description="Helical" evidence="7">
    <location>
        <begin position="179"/>
        <end position="196"/>
    </location>
</feature>
<evidence type="ECO:0000256" key="3">
    <source>
        <dbReference type="ARBA" id="ARBA00022737"/>
    </source>
</evidence>
<dbReference type="InterPro" id="IPR026961">
    <property type="entry name" value="PGG_dom"/>
</dbReference>
<evidence type="ECO:0000259" key="8">
    <source>
        <dbReference type="Pfam" id="PF13962"/>
    </source>
</evidence>
<evidence type="ECO:0000256" key="2">
    <source>
        <dbReference type="ARBA" id="ARBA00022692"/>
    </source>
</evidence>
<feature type="domain" description="PGG" evidence="8">
    <location>
        <begin position="117"/>
        <end position="216"/>
    </location>
</feature>
<accession>A0AAW0M2A0</accession>
<keyword evidence="2 7" id="KW-0812">Transmembrane</keyword>
<proteinExistence type="predicted"/>
<dbReference type="AlphaFoldDB" id="A0AAW0M2A0"/>
<evidence type="ECO:0000256" key="6">
    <source>
        <dbReference type="ARBA" id="ARBA00023136"/>
    </source>
</evidence>
<dbReference type="EMBL" id="PKMF04000028">
    <property type="protein sequence ID" value="KAK7857351.1"/>
    <property type="molecule type" value="Genomic_DNA"/>
</dbReference>
<evidence type="ECO:0000256" key="1">
    <source>
        <dbReference type="ARBA" id="ARBA00004141"/>
    </source>
</evidence>